<dbReference type="AlphaFoldDB" id="A0A7Y0Q853"/>
<keyword evidence="1" id="KW-0472">Membrane</keyword>
<sequence length="157" mass="17956">MRLSRAAWNNVIIFSVMGFILLINLTQRSSDASNSSTQYVIGENKVILTMNIDQQVTIERVGQSWRMQPERITPQLLEQMMRAWHQATGQVADLTIDRQQHSGLFISMVLADQQNIQMFTLYILDQQVVVHNHQTDTYLVLPAPMFNQLIPSGLLAE</sequence>
<protein>
    <recommendedName>
        <fullName evidence="4">DUF4340 domain-containing protein</fullName>
    </recommendedName>
</protein>
<dbReference type="RefSeq" id="WP_169076411.1">
    <property type="nucleotide sequence ID" value="NZ_JABBXH010000006.1"/>
</dbReference>
<feature type="transmembrane region" description="Helical" evidence="1">
    <location>
        <begin position="6"/>
        <end position="25"/>
    </location>
</feature>
<keyword evidence="3" id="KW-1185">Reference proteome</keyword>
<evidence type="ECO:0008006" key="4">
    <source>
        <dbReference type="Google" id="ProtNLM"/>
    </source>
</evidence>
<dbReference type="Proteomes" id="UP000568664">
    <property type="component" value="Unassembled WGS sequence"/>
</dbReference>
<keyword evidence="1" id="KW-0812">Transmembrane</keyword>
<evidence type="ECO:0000313" key="3">
    <source>
        <dbReference type="Proteomes" id="UP000568664"/>
    </source>
</evidence>
<organism evidence="2 3">
    <name type="scientific">Thalassotalea algicola</name>
    <dbReference type="NCBI Taxonomy" id="2716224"/>
    <lineage>
        <taxon>Bacteria</taxon>
        <taxon>Pseudomonadati</taxon>
        <taxon>Pseudomonadota</taxon>
        <taxon>Gammaproteobacteria</taxon>
        <taxon>Alteromonadales</taxon>
        <taxon>Colwelliaceae</taxon>
        <taxon>Thalassotalea</taxon>
    </lineage>
</organism>
<evidence type="ECO:0000256" key="1">
    <source>
        <dbReference type="SAM" id="Phobius"/>
    </source>
</evidence>
<dbReference type="EMBL" id="JABBXH010000006">
    <property type="protein sequence ID" value="NMP33093.1"/>
    <property type="molecule type" value="Genomic_DNA"/>
</dbReference>
<comment type="caution">
    <text evidence="2">The sequence shown here is derived from an EMBL/GenBank/DDBJ whole genome shotgun (WGS) entry which is preliminary data.</text>
</comment>
<gene>
    <name evidence="2" type="ORF">HII17_16160</name>
</gene>
<reference evidence="2 3" key="1">
    <citation type="submission" date="2020-04" db="EMBL/GenBank/DDBJ databases">
        <title>Thalassotalea sp. M1531, isolated from the surface of marine red alga.</title>
        <authorList>
            <person name="Pang L."/>
            <person name="Lu D.-C."/>
        </authorList>
    </citation>
    <scope>NUCLEOTIDE SEQUENCE [LARGE SCALE GENOMIC DNA]</scope>
    <source>
        <strain evidence="2 3">M1531</strain>
    </source>
</reference>
<keyword evidence="1" id="KW-1133">Transmembrane helix</keyword>
<evidence type="ECO:0000313" key="2">
    <source>
        <dbReference type="EMBL" id="NMP33093.1"/>
    </source>
</evidence>
<accession>A0A7Y0Q853</accession>
<proteinExistence type="predicted"/>
<name>A0A7Y0Q853_9GAMM</name>